<dbReference type="Proteomes" id="UP000306552">
    <property type="component" value="Unassembled WGS sequence"/>
</dbReference>
<proteinExistence type="predicted"/>
<dbReference type="InterPro" id="IPR050229">
    <property type="entry name" value="GlpE_sulfurtransferase"/>
</dbReference>
<comment type="caution">
    <text evidence="2">The sequence shown here is derived from an EMBL/GenBank/DDBJ whole genome shotgun (WGS) entry which is preliminary data.</text>
</comment>
<name>A0A4U5TQ78_9FLAO</name>
<dbReference type="PANTHER" id="PTHR43031:SF1">
    <property type="entry name" value="PYRIDINE NUCLEOTIDE-DISULPHIDE OXIDOREDUCTASE"/>
    <property type="match status" value="1"/>
</dbReference>
<evidence type="ECO:0000259" key="1">
    <source>
        <dbReference type="PROSITE" id="PS50206"/>
    </source>
</evidence>
<keyword evidence="3" id="KW-1185">Reference proteome</keyword>
<reference evidence="2 3" key="1">
    <citation type="submission" date="2019-04" db="EMBL/GenBank/DDBJ databases">
        <title>Psychroflexus halotolerans sp. nov., isolated from a marine solar saltern.</title>
        <authorList>
            <person name="Feng X."/>
        </authorList>
    </citation>
    <scope>NUCLEOTIDE SEQUENCE [LARGE SCALE GENOMIC DNA]</scope>
    <source>
        <strain evidence="2 3">WDS2C27</strain>
    </source>
</reference>
<protein>
    <submittedName>
        <fullName evidence="2">Rhodanese-like domain-containing protein</fullName>
    </submittedName>
</protein>
<feature type="domain" description="Rhodanese" evidence="1">
    <location>
        <begin position="15"/>
        <end position="103"/>
    </location>
</feature>
<evidence type="ECO:0000313" key="3">
    <source>
        <dbReference type="Proteomes" id="UP000306552"/>
    </source>
</evidence>
<dbReference type="PROSITE" id="PS50206">
    <property type="entry name" value="RHODANESE_3"/>
    <property type="match status" value="1"/>
</dbReference>
<organism evidence="2 3">
    <name type="scientific">Mesohalobacter halotolerans</name>
    <dbReference type="NCBI Taxonomy" id="1883405"/>
    <lineage>
        <taxon>Bacteria</taxon>
        <taxon>Pseudomonadati</taxon>
        <taxon>Bacteroidota</taxon>
        <taxon>Flavobacteriia</taxon>
        <taxon>Flavobacteriales</taxon>
        <taxon>Flavobacteriaceae</taxon>
        <taxon>Mesohalobacter</taxon>
    </lineage>
</organism>
<dbReference type="InterPro" id="IPR036873">
    <property type="entry name" value="Rhodanese-like_dom_sf"/>
</dbReference>
<dbReference type="SMART" id="SM00450">
    <property type="entry name" value="RHOD"/>
    <property type="match status" value="1"/>
</dbReference>
<dbReference type="OrthoDB" id="9808735at2"/>
<dbReference type="RefSeq" id="WP_138932294.1">
    <property type="nucleotide sequence ID" value="NZ_SWMU01000003.1"/>
</dbReference>
<dbReference type="EMBL" id="SWMU01000003">
    <property type="protein sequence ID" value="TKS56176.1"/>
    <property type="molecule type" value="Genomic_DNA"/>
</dbReference>
<dbReference type="PANTHER" id="PTHR43031">
    <property type="entry name" value="FAD-DEPENDENT OXIDOREDUCTASE"/>
    <property type="match status" value="1"/>
</dbReference>
<accession>A0A4U5TQ78</accession>
<dbReference type="InterPro" id="IPR001763">
    <property type="entry name" value="Rhodanese-like_dom"/>
</dbReference>
<dbReference type="AlphaFoldDB" id="A0A4U5TQ78"/>
<dbReference type="Gene3D" id="3.40.250.10">
    <property type="entry name" value="Rhodanese-like domain"/>
    <property type="match status" value="1"/>
</dbReference>
<dbReference type="SUPFAM" id="SSF52821">
    <property type="entry name" value="Rhodanese/Cell cycle control phosphatase"/>
    <property type="match status" value="1"/>
</dbReference>
<sequence>MKNLDNKSWEKALKNDQNSVILDVRTPEEYEEQRIPNSKLIDVKDAQQFVEEVEKLDKTKAYYLYCKAGGRSAMACNIMEQMGFSDVSNLEGGITEWHGEVEE</sequence>
<gene>
    <name evidence="2" type="ORF">FCN74_09185</name>
</gene>
<evidence type="ECO:0000313" key="2">
    <source>
        <dbReference type="EMBL" id="TKS56176.1"/>
    </source>
</evidence>
<dbReference type="CDD" id="cd00158">
    <property type="entry name" value="RHOD"/>
    <property type="match status" value="1"/>
</dbReference>
<dbReference type="Pfam" id="PF00581">
    <property type="entry name" value="Rhodanese"/>
    <property type="match status" value="1"/>
</dbReference>